<dbReference type="PANTHER" id="PTHR43464:SF19">
    <property type="entry name" value="UBIQUINONE BIOSYNTHESIS O-METHYLTRANSFERASE, MITOCHONDRIAL"/>
    <property type="match status" value="1"/>
</dbReference>
<keyword evidence="2 5" id="KW-0808">Transferase</keyword>
<evidence type="ECO:0000256" key="2">
    <source>
        <dbReference type="ARBA" id="ARBA00022679"/>
    </source>
</evidence>
<dbReference type="GO" id="GO:0032259">
    <property type="term" value="P:methylation"/>
    <property type="evidence" value="ECO:0007669"/>
    <property type="project" value="UniProtKB-KW"/>
</dbReference>
<dbReference type="InterPro" id="IPR029063">
    <property type="entry name" value="SAM-dependent_MTases_sf"/>
</dbReference>
<dbReference type="InterPro" id="IPR004033">
    <property type="entry name" value="UbiE/COQ5_MeTrFase"/>
</dbReference>
<comment type="caution">
    <text evidence="5">The sequence shown here is derived from an EMBL/GenBank/DDBJ whole genome shotgun (WGS) entry which is preliminary data.</text>
</comment>
<dbReference type="InterPro" id="IPR041698">
    <property type="entry name" value="Methyltransf_25"/>
</dbReference>
<dbReference type="EMBL" id="SKBU01000042">
    <property type="protein sequence ID" value="TCJ13039.1"/>
    <property type="molecule type" value="Genomic_DNA"/>
</dbReference>
<dbReference type="Gene3D" id="3.40.50.150">
    <property type="entry name" value="Vaccinia Virus protein VP39"/>
    <property type="match status" value="1"/>
</dbReference>
<evidence type="ECO:0000313" key="6">
    <source>
        <dbReference type="Proteomes" id="UP000295244"/>
    </source>
</evidence>
<dbReference type="GO" id="GO:0008168">
    <property type="term" value="F:methyltransferase activity"/>
    <property type="evidence" value="ECO:0007669"/>
    <property type="project" value="UniProtKB-KW"/>
</dbReference>
<proteinExistence type="predicted"/>
<gene>
    <name evidence="5" type="ORF">E0L93_15140</name>
</gene>
<name>A0A4R1B931_9ACTN</name>
<feature type="domain" description="Methyltransferase" evidence="4">
    <location>
        <begin position="140"/>
        <end position="234"/>
    </location>
</feature>
<dbReference type="PROSITE" id="PS51608">
    <property type="entry name" value="SAM_MT_UBIE"/>
    <property type="match status" value="1"/>
</dbReference>
<evidence type="ECO:0000256" key="1">
    <source>
        <dbReference type="ARBA" id="ARBA00022603"/>
    </source>
</evidence>
<keyword evidence="6" id="KW-1185">Reference proteome</keyword>
<keyword evidence="1 5" id="KW-0489">Methyltransferase</keyword>
<protein>
    <submittedName>
        <fullName evidence="5">Class I SAM-dependent methyltransferase</fullName>
    </submittedName>
</protein>
<dbReference type="Pfam" id="PF13649">
    <property type="entry name" value="Methyltransf_25"/>
    <property type="match status" value="1"/>
</dbReference>
<evidence type="ECO:0000256" key="3">
    <source>
        <dbReference type="ARBA" id="ARBA00022691"/>
    </source>
</evidence>
<dbReference type="PANTHER" id="PTHR43464">
    <property type="entry name" value="METHYLTRANSFERASE"/>
    <property type="match status" value="1"/>
</dbReference>
<keyword evidence="3" id="KW-0949">S-adenosyl-L-methionine</keyword>
<accession>A0A4R1B931</accession>
<organism evidence="5 6">
    <name type="scientific">Rubrobacter taiwanensis</name>
    <dbReference type="NCBI Taxonomy" id="185139"/>
    <lineage>
        <taxon>Bacteria</taxon>
        <taxon>Bacillati</taxon>
        <taxon>Actinomycetota</taxon>
        <taxon>Rubrobacteria</taxon>
        <taxon>Rubrobacterales</taxon>
        <taxon>Rubrobacteraceae</taxon>
        <taxon>Rubrobacter</taxon>
    </lineage>
</organism>
<sequence>MSRATDGFSVTMRRIAGVYGTGERPSAVKAAIIGSRDGAARRTVLLSEGYRKGLRPAAHSRAGSACCRSLGTRSRRGSEPVKRLLTAAVLAGVAGVLWLRRNPVPCPVWLAFVLENPYVERVAGGAALLDRAGVRTGMRVLDVGCGTGRVTVPAARRVGPAGEVVGLDLQPEMLRRARRKARGLSNVRFVAGDVVETPLEEGYFDLALVVGVLGELRDREGALRAVHRALRPGGLLSITEVFGDPDYRGRRAVRELGESAGFRYAGEAGSFLSFTVNFKKPI</sequence>
<dbReference type="SUPFAM" id="SSF53335">
    <property type="entry name" value="S-adenosyl-L-methionine-dependent methyltransferases"/>
    <property type="match status" value="1"/>
</dbReference>
<evidence type="ECO:0000259" key="4">
    <source>
        <dbReference type="Pfam" id="PF13649"/>
    </source>
</evidence>
<dbReference type="Proteomes" id="UP000295244">
    <property type="component" value="Unassembled WGS sequence"/>
</dbReference>
<reference evidence="5 6" key="1">
    <citation type="submission" date="2019-03" db="EMBL/GenBank/DDBJ databases">
        <title>Whole genome sequence of a novel Rubrobacter taiwanensis strain, isolated from Yellowstone National Park.</title>
        <authorList>
            <person name="Freed S."/>
            <person name="Ramaley R.F."/>
            <person name="Kyndt J.A."/>
        </authorList>
    </citation>
    <scope>NUCLEOTIDE SEQUENCE [LARGE SCALE GENOMIC DNA]</scope>
    <source>
        <strain evidence="5 6">Yellowstone</strain>
    </source>
</reference>
<evidence type="ECO:0000313" key="5">
    <source>
        <dbReference type="EMBL" id="TCJ13039.1"/>
    </source>
</evidence>
<dbReference type="CDD" id="cd02440">
    <property type="entry name" value="AdoMet_MTases"/>
    <property type="match status" value="1"/>
</dbReference>
<dbReference type="OrthoDB" id="4571118at2"/>
<dbReference type="AlphaFoldDB" id="A0A4R1B931"/>